<dbReference type="Pfam" id="PF05013">
    <property type="entry name" value="FGase"/>
    <property type="match status" value="1"/>
</dbReference>
<evidence type="ECO:0000313" key="3">
    <source>
        <dbReference type="Proteomes" id="UP000615326"/>
    </source>
</evidence>
<accession>A0ABX0K627</accession>
<dbReference type="InterPro" id="IPR007709">
    <property type="entry name" value="N-FG_amidohydro"/>
</dbReference>
<evidence type="ECO:0000313" key="2">
    <source>
        <dbReference type="EMBL" id="NHO31340.1"/>
    </source>
</evidence>
<keyword evidence="3" id="KW-1185">Reference proteome</keyword>
<comment type="caution">
    <text evidence="2">The sequence shown here is derived from an EMBL/GenBank/DDBJ whole genome shotgun (WGS) entry which is preliminary data.</text>
</comment>
<gene>
    <name evidence="2" type="ORF">GOB84_01965</name>
</gene>
<dbReference type="EMBL" id="WOSW01000001">
    <property type="protein sequence ID" value="NHO31340.1"/>
    <property type="molecule type" value="Genomic_DNA"/>
</dbReference>
<dbReference type="RefSeq" id="WP_206752281.1">
    <property type="nucleotide sequence ID" value="NZ_WOSW01000001.1"/>
</dbReference>
<sequence>MYDSSGPTHMSFRPEASREQRVQASGKSEGGEADLSAGAGGSSPAPVVVVRPLDTPIPLIVCSPHSGRNYSAEFLARSRLPLDILRSGEDFHVDTLIAGAPQHGATLLCATFPRVVCDVNRASLDLDPRMVENGDDVMLMPTERGRAGLGSVPAVVSGGRQVYASKLSMEEAAARLRLFWHPYHATLRRLIDEMRSEYGFCVVLDMHSMPPGIDGTKADVVIGDRFGSSARPVFVQALSKTLLSLGFHVARNHPFAGGFITSHYGRPAEHVSVIQLEMSRTLYMCPRSGGGYGLNPRFADKVNRVIADMARCVAEQQEIRRAQPAAAQ</sequence>
<reference evidence="2 3" key="1">
    <citation type="journal article" date="2020" name="Int. J. Syst. Evol. Microbiol.">
        <title>Novel acetic acid bacteria from cider fermentations: Acetobacter conturbans sp. nov. and Acetobacter fallax sp. nov.</title>
        <authorList>
            <person name="Sombolestani A.S."/>
            <person name="Cleenwerck I."/>
            <person name="Cnockaert M."/>
            <person name="Borremans W."/>
            <person name="Wieme A.D."/>
            <person name="De Vuyst L."/>
            <person name="Vandamme P."/>
        </authorList>
    </citation>
    <scope>NUCLEOTIDE SEQUENCE [LARGE SCALE GENOMIC DNA]</scope>
    <source>
        <strain evidence="2 3">LMG 1637</strain>
    </source>
</reference>
<protein>
    <submittedName>
        <fullName evidence="2">N-formylglutamate amidohydrolase</fullName>
    </submittedName>
</protein>
<evidence type="ECO:0000256" key="1">
    <source>
        <dbReference type="SAM" id="MobiDB-lite"/>
    </source>
</evidence>
<organism evidence="2 3">
    <name type="scientific">Acetobacter fallax</name>
    <dbReference type="NCBI Taxonomy" id="1737473"/>
    <lineage>
        <taxon>Bacteria</taxon>
        <taxon>Pseudomonadati</taxon>
        <taxon>Pseudomonadota</taxon>
        <taxon>Alphaproteobacteria</taxon>
        <taxon>Acetobacterales</taxon>
        <taxon>Acetobacteraceae</taxon>
        <taxon>Acetobacter</taxon>
    </lineage>
</organism>
<dbReference type="Proteomes" id="UP000615326">
    <property type="component" value="Unassembled WGS sequence"/>
</dbReference>
<name>A0ABX0K627_9PROT</name>
<dbReference type="Gene3D" id="3.40.630.40">
    <property type="entry name" value="Zn-dependent exopeptidases"/>
    <property type="match status" value="1"/>
</dbReference>
<feature type="region of interest" description="Disordered" evidence="1">
    <location>
        <begin position="1"/>
        <end position="44"/>
    </location>
</feature>
<proteinExistence type="predicted"/>
<dbReference type="SUPFAM" id="SSF53187">
    <property type="entry name" value="Zn-dependent exopeptidases"/>
    <property type="match status" value="1"/>
</dbReference>